<dbReference type="HOGENOM" id="CLU_2546406_0_0_1"/>
<reference evidence="1" key="1">
    <citation type="submission" date="2015-04" db="UniProtKB">
        <authorList>
            <consortium name="EnsemblPlants"/>
        </authorList>
    </citation>
    <scope>IDENTIFICATION</scope>
</reference>
<dbReference type="Gramene" id="OMERI10G00080.1">
    <property type="protein sequence ID" value="OMERI10G00080.1"/>
    <property type="gene ID" value="OMERI10G00080"/>
</dbReference>
<reference evidence="1" key="2">
    <citation type="submission" date="2018-05" db="EMBL/GenBank/DDBJ databases">
        <title>OmerRS3 (Oryza meridionalis Reference Sequence Version 3).</title>
        <authorList>
            <person name="Zhang J."/>
            <person name="Kudrna D."/>
            <person name="Lee S."/>
            <person name="Talag J."/>
            <person name="Welchert J."/>
            <person name="Wing R.A."/>
        </authorList>
    </citation>
    <scope>NUCLEOTIDE SEQUENCE [LARGE SCALE GENOMIC DNA]</scope>
    <source>
        <strain evidence="1">cv. OR44</strain>
    </source>
</reference>
<sequence>MPSRAAQWLSCHLPACMEFGINISYLVFDHGNNTVNFCNKSWIGTTLAWESILAANFCFRFTLEGSQGQAGKIRCDHQKAIIDYGDE</sequence>
<dbReference type="AlphaFoldDB" id="A0A0E0EV52"/>
<organism evidence="1">
    <name type="scientific">Oryza meridionalis</name>
    <dbReference type="NCBI Taxonomy" id="40149"/>
    <lineage>
        <taxon>Eukaryota</taxon>
        <taxon>Viridiplantae</taxon>
        <taxon>Streptophyta</taxon>
        <taxon>Embryophyta</taxon>
        <taxon>Tracheophyta</taxon>
        <taxon>Spermatophyta</taxon>
        <taxon>Magnoliopsida</taxon>
        <taxon>Liliopsida</taxon>
        <taxon>Poales</taxon>
        <taxon>Poaceae</taxon>
        <taxon>BOP clade</taxon>
        <taxon>Oryzoideae</taxon>
        <taxon>Oryzeae</taxon>
        <taxon>Oryzinae</taxon>
        <taxon>Oryza</taxon>
    </lineage>
</organism>
<dbReference type="EnsemblPlants" id="OMERI10G00080.1">
    <property type="protein sequence ID" value="OMERI10G00080.1"/>
    <property type="gene ID" value="OMERI10G00080"/>
</dbReference>
<protein>
    <submittedName>
        <fullName evidence="1">Uncharacterized protein</fullName>
    </submittedName>
</protein>
<proteinExistence type="predicted"/>
<keyword evidence="2" id="KW-1185">Reference proteome</keyword>
<name>A0A0E0EV52_9ORYZ</name>
<evidence type="ECO:0000313" key="1">
    <source>
        <dbReference type="EnsemblPlants" id="OMERI10G00080.1"/>
    </source>
</evidence>
<accession>A0A0E0EV52</accession>
<dbReference type="Proteomes" id="UP000008021">
    <property type="component" value="Chromosome 10"/>
</dbReference>
<evidence type="ECO:0000313" key="2">
    <source>
        <dbReference type="Proteomes" id="UP000008021"/>
    </source>
</evidence>